<dbReference type="Gene3D" id="3.40.50.2300">
    <property type="match status" value="1"/>
</dbReference>
<reference evidence="7" key="1">
    <citation type="journal article" date="2019" name="Int. J. Syst. Evol. Microbiol.">
        <title>The Global Catalogue of Microorganisms (GCM) 10K type strain sequencing project: providing services to taxonomists for standard genome sequencing and annotation.</title>
        <authorList>
            <consortium name="The Broad Institute Genomics Platform"/>
            <consortium name="The Broad Institute Genome Sequencing Center for Infectious Disease"/>
            <person name="Wu L."/>
            <person name="Ma J."/>
        </authorList>
    </citation>
    <scope>NUCLEOTIDE SEQUENCE [LARGE SCALE GENOMIC DNA]</scope>
    <source>
        <strain evidence="7">NBRC 103166</strain>
    </source>
</reference>
<evidence type="ECO:0000313" key="6">
    <source>
        <dbReference type="EMBL" id="GLS89657.1"/>
    </source>
</evidence>
<keyword evidence="2" id="KW-0597">Phosphoprotein</keyword>
<feature type="DNA-binding region" description="OmpR/PhoB-type" evidence="3">
    <location>
        <begin position="125"/>
        <end position="223"/>
    </location>
</feature>
<dbReference type="SMART" id="SM00862">
    <property type="entry name" value="Trans_reg_C"/>
    <property type="match status" value="1"/>
</dbReference>
<feature type="domain" description="OmpR/PhoB-type" evidence="5">
    <location>
        <begin position="125"/>
        <end position="223"/>
    </location>
</feature>
<feature type="domain" description="Response regulatory" evidence="4">
    <location>
        <begin position="2"/>
        <end position="116"/>
    </location>
</feature>
<dbReference type="SMART" id="SM00448">
    <property type="entry name" value="REC"/>
    <property type="match status" value="1"/>
</dbReference>
<protein>
    <submittedName>
        <fullName evidence="6">DNA-binding response regulator</fullName>
    </submittedName>
</protein>
<dbReference type="PANTHER" id="PTHR48111:SF41">
    <property type="entry name" value="TRANSCRIPTIONAL REGULATORY PROTEIN CUSR-RELATED"/>
    <property type="match status" value="1"/>
</dbReference>
<dbReference type="InterPro" id="IPR001789">
    <property type="entry name" value="Sig_transdc_resp-reg_receiver"/>
</dbReference>
<sequence>MKILVVEDDQTTREFVVKALMQEGFVVDSAGDGKEGLMMVISCEYQLVILDRMLPSLDGLKLLAAMRATEINTPVLILSALDSVEQRVEGLTAGSDDYLTKPFALVELLARVNIILRRHRPITHNNQIKIGPLTLNLLSQKVTYHEQSILLQNKEFVLLSYLMQHPDEVVSRMRLFEAVWDYHFDPKTNVIDVHIAKLRKKLEIKGFSSPIETVRGAGYVIRQP</sequence>
<dbReference type="GO" id="GO:0003677">
    <property type="term" value="F:DNA binding"/>
    <property type="evidence" value="ECO:0007669"/>
    <property type="project" value="UniProtKB-KW"/>
</dbReference>
<dbReference type="InterPro" id="IPR039420">
    <property type="entry name" value="WalR-like"/>
</dbReference>
<gene>
    <name evidence="6" type="ORF">GCM10007916_07240</name>
</gene>
<accession>A0ABQ6DWY2</accession>
<dbReference type="PANTHER" id="PTHR48111">
    <property type="entry name" value="REGULATOR OF RPOS"/>
    <property type="match status" value="1"/>
</dbReference>
<organism evidence="6 7">
    <name type="scientific">Psychromonas marina</name>
    <dbReference type="NCBI Taxonomy" id="88364"/>
    <lineage>
        <taxon>Bacteria</taxon>
        <taxon>Pseudomonadati</taxon>
        <taxon>Pseudomonadota</taxon>
        <taxon>Gammaproteobacteria</taxon>
        <taxon>Alteromonadales</taxon>
        <taxon>Psychromonadaceae</taxon>
        <taxon>Psychromonas</taxon>
    </lineage>
</organism>
<dbReference type="InterPro" id="IPR001867">
    <property type="entry name" value="OmpR/PhoB-type_DNA-bd"/>
</dbReference>
<dbReference type="InterPro" id="IPR016032">
    <property type="entry name" value="Sig_transdc_resp-reg_C-effctor"/>
</dbReference>
<dbReference type="RefSeq" id="WP_284202769.1">
    <property type="nucleotide sequence ID" value="NZ_BSPQ01000001.1"/>
</dbReference>
<evidence type="ECO:0000313" key="7">
    <source>
        <dbReference type="Proteomes" id="UP001157353"/>
    </source>
</evidence>
<dbReference type="EMBL" id="BSPQ01000001">
    <property type="protein sequence ID" value="GLS89657.1"/>
    <property type="molecule type" value="Genomic_DNA"/>
</dbReference>
<dbReference type="PROSITE" id="PS51755">
    <property type="entry name" value="OMPR_PHOB"/>
    <property type="match status" value="1"/>
</dbReference>
<comment type="caution">
    <text evidence="6">The sequence shown here is derived from an EMBL/GenBank/DDBJ whole genome shotgun (WGS) entry which is preliminary data.</text>
</comment>
<feature type="modified residue" description="4-aspartylphosphate" evidence="2">
    <location>
        <position position="51"/>
    </location>
</feature>
<keyword evidence="1 3" id="KW-0238">DNA-binding</keyword>
<proteinExistence type="predicted"/>
<keyword evidence="7" id="KW-1185">Reference proteome</keyword>
<name>A0ABQ6DWY2_9GAMM</name>
<dbReference type="Pfam" id="PF00072">
    <property type="entry name" value="Response_reg"/>
    <property type="match status" value="1"/>
</dbReference>
<evidence type="ECO:0000256" key="2">
    <source>
        <dbReference type="PROSITE-ProRule" id="PRU00169"/>
    </source>
</evidence>
<dbReference type="InterPro" id="IPR011006">
    <property type="entry name" value="CheY-like_superfamily"/>
</dbReference>
<dbReference type="Pfam" id="PF00486">
    <property type="entry name" value="Trans_reg_C"/>
    <property type="match status" value="1"/>
</dbReference>
<dbReference type="Gene3D" id="6.10.250.690">
    <property type="match status" value="1"/>
</dbReference>
<dbReference type="SUPFAM" id="SSF46894">
    <property type="entry name" value="C-terminal effector domain of the bipartite response regulators"/>
    <property type="match status" value="1"/>
</dbReference>
<dbReference type="Proteomes" id="UP001157353">
    <property type="component" value="Unassembled WGS sequence"/>
</dbReference>
<dbReference type="SUPFAM" id="SSF52172">
    <property type="entry name" value="CheY-like"/>
    <property type="match status" value="1"/>
</dbReference>
<dbReference type="Gene3D" id="1.10.10.10">
    <property type="entry name" value="Winged helix-like DNA-binding domain superfamily/Winged helix DNA-binding domain"/>
    <property type="match status" value="1"/>
</dbReference>
<dbReference type="CDD" id="cd00383">
    <property type="entry name" value="trans_reg_C"/>
    <property type="match status" value="1"/>
</dbReference>
<evidence type="ECO:0000259" key="5">
    <source>
        <dbReference type="PROSITE" id="PS51755"/>
    </source>
</evidence>
<dbReference type="InterPro" id="IPR036388">
    <property type="entry name" value="WH-like_DNA-bd_sf"/>
</dbReference>
<evidence type="ECO:0000256" key="1">
    <source>
        <dbReference type="ARBA" id="ARBA00023125"/>
    </source>
</evidence>
<evidence type="ECO:0000259" key="4">
    <source>
        <dbReference type="PROSITE" id="PS50110"/>
    </source>
</evidence>
<evidence type="ECO:0000256" key="3">
    <source>
        <dbReference type="PROSITE-ProRule" id="PRU01091"/>
    </source>
</evidence>
<dbReference type="PROSITE" id="PS50110">
    <property type="entry name" value="RESPONSE_REGULATORY"/>
    <property type="match status" value="1"/>
</dbReference>